<feature type="signal peptide" evidence="2">
    <location>
        <begin position="1"/>
        <end position="27"/>
    </location>
</feature>
<evidence type="ECO:0000313" key="4">
    <source>
        <dbReference type="Proteomes" id="UP000323221"/>
    </source>
</evidence>
<evidence type="ECO:0000256" key="2">
    <source>
        <dbReference type="SAM" id="SignalP"/>
    </source>
</evidence>
<name>A0A5M8QMC7_9MICO</name>
<feature type="region of interest" description="Disordered" evidence="1">
    <location>
        <begin position="26"/>
        <end position="72"/>
    </location>
</feature>
<keyword evidence="2" id="KW-0732">Signal</keyword>
<dbReference type="AlphaFoldDB" id="A0A5M8QMC7"/>
<feature type="compositionally biased region" description="Low complexity" evidence="1">
    <location>
        <begin position="26"/>
        <end position="45"/>
    </location>
</feature>
<gene>
    <name evidence="3" type="ORF">FQ330_03110</name>
</gene>
<dbReference type="PROSITE" id="PS51257">
    <property type="entry name" value="PROKAR_LIPOPROTEIN"/>
    <property type="match status" value="1"/>
</dbReference>
<feature type="chain" id="PRO_5024297886" description="HYR domain-containing protein" evidence="2">
    <location>
        <begin position="28"/>
        <end position="154"/>
    </location>
</feature>
<protein>
    <recommendedName>
        <fullName evidence="5">HYR domain-containing protein</fullName>
    </recommendedName>
</protein>
<comment type="caution">
    <text evidence="3">The sequence shown here is derived from an EMBL/GenBank/DDBJ whole genome shotgun (WGS) entry which is preliminary data.</text>
</comment>
<evidence type="ECO:0000256" key="1">
    <source>
        <dbReference type="SAM" id="MobiDB-lite"/>
    </source>
</evidence>
<organism evidence="3 4">
    <name type="scientific">Agrococcus sediminis</name>
    <dbReference type="NCBI Taxonomy" id="2599924"/>
    <lineage>
        <taxon>Bacteria</taxon>
        <taxon>Bacillati</taxon>
        <taxon>Actinomycetota</taxon>
        <taxon>Actinomycetes</taxon>
        <taxon>Micrococcales</taxon>
        <taxon>Microbacteriaceae</taxon>
        <taxon>Agrococcus</taxon>
    </lineage>
</organism>
<reference evidence="3 4" key="1">
    <citation type="submission" date="2019-08" db="EMBL/GenBank/DDBJ databases">
        <title>Agrococcus lahaulensis sp. nov., isolated from a cold desert of the Indian Himalayas.</title>
        <authorList>
            <person name="Qu J.H."/>
        </authorList>
    </citation>
    <scope>NUCLEOTIDE SEQUENCE [LARGE SCALE GENOMIC DNA]</scope>
    <source>
        <strain evidence="3 4">NS18</strain>
    </source>
</reference>
<accession>A0A5M8QMC7</accession>
<evidence type="ECO:0008006" key="5">
    <source>
        <dbReference type="Google" id="ProtNLM"/>
    </source>
</evidence>
<dbReference type="Proteomes" id="UP000323221">
    <property type="component" value="Unassembled WGS sequence"/>
</dbReference>
<evidence type="ECO:0000313" key="3">
    <source>
        <dbReference type="EMBL" id="KAA6436408.1"/>
    </source>
</evidence>
<sequence length="154" mass="15399">MNTSRSTFTTLASAAIVAALALTGCGAADTPEPSATTTPTQSATPTPSPTPPTTPDTLPTEPAQPVASDGSAVDYASNTDVIEFAAGQNSYTAGGDTVTCEPDEAGNAATAVAVYILTADNGDPIGISEHTCLYDAVVEGDTTDDGFFDMSDEG</sequence>
<dbReference type="EMBL" id="VOIR01000011">
    <property type="protein sequence ID" value="KAA6436408.1"/>
    <property type="molecule type" value="Genomic_DNA"/>
</dbReference>
<proteinExistence type="predicted"/>
<keyword evidence="4" id="KW-1185">Reference proteome</keyword>
<dbReference type="RefSeq" id="WP_146355135.1">
    <property type="nucleotide sequence ID" value="NZ_VOIR01000011.1"/>
</dbReference>